<feature type="domain" description="Archaeal Type IV pilin N-terminal" evidence="2">
    <location>
        <begin position="11"/>
        <end position="82"/>
    </location>
</feature>
<dbReference type="RefSeq" id="WP_278098860.1">
    <property type="nucleotide sequence ID" value="NZ_CP091092.1"/>
</dbReference>
<dbReference type="Proteomes" id="UP001218895">
    <property type="component" value="Chromosome"/>
</dbReference>
<organism evidence="3 4">
    <name type="scientific">Methanomicrobium antiquum</name>
    <dbReference type="NCBI Taxonomy" id="487686"/>
    <lineage>
        <taxon>Archaea</taxon>
        <taxon>Methanobacteriati</taxon>
        <taxon>Methanobacteriota</taxon>
        <taxon>Stenosarchaea group</taxon>
        <taxon>Methanomicrobia</taxon>
        <taxon>Methanomicrobiales</taxon>
        <taxon>Methanomicrobiaceae</taxon>
        <taxon>Methanomicrobium</taxon>
    </lineage>
</organism>
<dbReference type="AlphaFoldDB" id="A0AAF0FLY3"/>
<keyword evidence="1" id="KW-0812">Transmembrane</keyword>
<keyword evidence="4" id="KW-1185">Reference proteome</keyword>
<proteinExistence type="predicted"/>
<feature type="transmembrane region" description="Helical" evidence="1">
    <location>
        <begin position="16"/>
        <end position="38"/>
    </location>
</feature>
<reference evidence="3" key="1">
    <citation type="submission" date="2022-01" db="EMBL/GenBank/DDBJ databases">
        <title>Complete genome of Methanomicrobium antiquum DSM 21220.</title>
        <authorList>
            <person name="Chen S.-C."/>
            <person name="You Y.-T."/>
            <person name="Zhou Y.-Z."/>
            <person name="Lai M.-C."/>
        </authorList>
    </citation>
    <scope>NUCLEOTIDE SEQUENCE</scope>
    <source>
        <strain evidence="3">DSM 21220</strain>
    </source>
</reference>
<dbReference type="EMBL" id="CP091092">
    <property type="protein sequence ID" value="WFN36022.1"/>
    <property type="molecule type" value="Genomic_DNA"/>
</dbReference>
<evidence type="ECO:0000256" key="1">
    <source>
        <dbReference type="SAM" id="Phobius"/>
    </source>
</evidence>
<keyword evidence="1" id="KW-0472">Membrane</keyword>
<evidence type="ECO:0000313" key="3">
    <source>
        <dbReference type="EMBL" id="WFN36022.1"/>
    </source>
</evidence>
<sequence>MKINIIIPDENGVSELIGVILLISLAIVGVSMIAVVFFSGESQIAIPQVETLVGDDPLLNKFYIFHNGGDSLNSGDYKVLIDLGSGYTDKTSEFFLEGGGTEWSAGESLVYDYSANGIKPVSASLIYIGKGQESLLSSTPLLYSGEGSLSGVTGDPGTGIIYNIDEDIVVNPVVIDDSQLINGNFLVKMNNEIAANINESEGFIADTVHYVIYNYDDVNRNPFVGVMAKNQTISGLFEATLVKNSLNAMSSGSMPFNITLTIIAYNNTNEDMIYSTSGKFIAVH</sequence>
<name>A0AAF0FLY3_9EURY</name>
<dbReference type="KEGG" id="manq:L1994_07640"/>
<dbReference type="InterPro" id="IPR012859">
    <property type="entry name" value="Pilin_N_archaeal"/>
</dbReference>
<dbReference type="Pfam" id="PF07790">
    <property type="entry name" value="Pilin_N"/>
    <property type="match status" value="1"/>
</dbReference>
<evidence type="ECO:0000259" key="2">
    <source>
        <dbReference type="Pfam" id="PF07790"/>
    </source>
</evidence>
<dbReference type="GeneID" id="79950260"/>
<keyword evidence="1" id="KW-1133">Transmembrane helix</keyword>
<gene>
    <name evidence="3" type="ORF">L1994_07640</name>
</gene>
<accession>A0AAF0FLY3</accession>
<protein>
    <submittedName>
        <fullName evidence="3">Type IV pilin N-terminal domain-containing protein</fullName>
    </submittedName>
</protein>
<evidence type="ECO:0000313" key="4">
    <source>
        <dbReference type="Proteomes" id="UP001218895"/>
    </source>
</evidence>